<dbReference type="RefSeq" id="WP_275232135.1">
    <property type="nucleotide sequence ID" value="NZ_JARDXE010000014.1"/>
</dbReference>
<dbReference type="SUPFAM" id="SSF117987">
    <property type="entry name" value="CRISPR-associated protein"/>
    <property type="match status" value="2"/>
</dbReference>
<dbReference type="SMART" id="SM01101">
    <property type="entry name" value="CRISPR_assoc"/>
    <property type="match status" value="1"/>
</dbReference>
<dbReference type="Pfam" id="PF08798">
    <property type="entry name" value="CRISPR_assoc"/>
    <property type="match status" value="1"/>
</dbReference>
<sequence>MTTVADTLTLHTSYLTLDARHRTVRDALVDTHLMHQLVMSGWREDIFPGEGEPRAELGILYAVSLSADHRVRLVVQGHTPANWQLAPGVLLGEVDHRARQAPLDGTIAFQLIAAPRKSLPCPPADSGKKRRGKKIAVPVEEREQWGRKALTAAGLEVATLDVRSGARLESETKSLPRNQRATPNAVFTHTTVVYTGTARIADPALHAAALTGGVGPAKAYGCGLLLTRAA</sequence>
<proteinExistence type="predicted"/>
<dbReference type="Gene3D" id="3.30.70.1210">
    <property type="entry name" value="Crispr-associated protein, domain 2"/>
    <property type="match status" value="1"/>
</dbReference>
<dbReference type="Proteomes" id="UP001217325">
    <property type="component" value="Unassembled WGS sequence"/>
</dbReference>
<accession>A0AAW6LIR3</accession>
<dbReference type="Gene3D" id="3.30.70.1200">
    <property type="entry name" value="Crispr-associated protein, domain 1"/>
    <property type="match status" value="1"/>
</dbReference>
<protein>
    <submittedName>
        <fullName evidence="1">Type I-E CRISPR-associated protein Cas6/Cse3/CasE</fullName>
    </submittedName>
</protein>
<organism evidence="1 2">
    <name type="scientific">Rhodococcus qingshengii</name>
    <dbReference type="NCBI Taxonomy" id="334542"/>
    <lineage>
        <taxon>Bacteria</taxon>
        <taxon>Bacillati</taxon>
        <taxon>Actinomycetota</taxon>
        <taxon>Actinomycetes</taxon>
        <taxon>Mycobacteriales</taxon>
        <taxon>Nocardiaceae</taxon>
        <taxon>Rhodococcus</taxon>
        <taxon>Rhodococcus erythropolis group</taxon>
    </lineage>
</organism>
<dbReference type="EMBL" id="JARDXE010000014">
    <property type="protein sequence ID" value="MDE8647567.1"/>
    <property type="molecule type" value="Genomic_DNA"/>
</dbReference>
<comment type="caution">
    <text evidence="1">The sequence shown here is derived from an EMBL/GenBank/DDBJ whole genome shotgun (WGS) entry which is preliminary data.</text>
</comment>
<reference evidence="1" key="1">
    <citation type="submission" date="2023-02" db="EMBL/GenBank/DDBJ databases">
        <title>A novel hydrolase synthesized by Rhodococcus erythropolis HQ is responsible for the detoxification of Zearalenone.</title>
        <authorList>
            <person name="Hu J."/>
            <person name="Xu J."/>
        </authorList>
    </citation>
    <scope>NUCLEOTIDE SEQUENCE</scope>
    <source>
        <strain evidence="1">HQ</strain>
    </source>
</reference>
<name>A0AAW6LIR3_RHOSG</name>
<dbReference type="AlphaFoldDB" id="A0AAW6LIR3"/>
<evidence type="ECO:0000313" key="1">
    <source>
        <dbReference type="EMBL" id="MDE8647567.1"/>
    </source>
</evidence>
<gene>
    <name evidence="1" type="ORF">PXH69_21570</name>
</gene>
<dbReference type="InterPro" id="IPR010179">
    <property type="entry name" value="CRISPR-assoc_prot_Cse3"/>
</dbReference>
<evidence type="ECO:0000313" key="2">
    <source>
        <dbReference type="Proteomes" id="UP001217325"/>
    </source>
</evidence>